<dbReference type="PANTHER" id="PTHR36844">
    <property type="entry name" value="PROTEASE PRSW"/>
    <property type="match status" value="1"/>
</dbReference>
<dbReference type="InterPro" id="IPR026898">
    <property type="entry name" value="PrsW"/>
</dbReference>
<feature type="region of interest" description="Disordered" evidence="1">
    <location>
        <begin position="389"/>
        <end position="425"/>
    </location>
</feature>
<dbReference type="Pfam" id="PF13367">
    <property type="entry name" value="PrsW-protease"/>
    <property type="match status" value="1"/>
</dbReference>
<gene>
    <name evidence="3" type="ORF">ACFQE5_05765</name>
</gene>
<feature type="transmembrane region" description="Helical" evidence="2">
    <location>
        <begin position="116"/>
        <end position="141"/>
    </location>
</feature>
<accession>A0ABW1IZ96</accession>
<dbReference type="PANTHER" id="PTHR36844:SF1">
    <property type="entry name" value="PROTEASE PRSW"/>
    <property type="match status" value="1"/>
</dbReference>
<keyword evidence="3" id="KW-0645">Protease</keyword>
<comment type="caution">
    <text evidence="3">The sequence shown here is derived from an EMBL/GenBank/DDBJ whole genome shotgun (WGS) entry which is preliminary data.</text>
</comment>
<feature type="transmembrane region" description="Helical" evidence="2">
    <location>
        <begin position="192"/>
        <end position="217"/>
    </location>
</feature>
<name>A0ABW1IZ96_9PSEU</name>
<evidence type="ECO:0000313" key="3">
    <source>
        <dbReference type="EMBL" id="MFC5993720.1"/>
    </source>
</evidence>
<sequence length="425" mass="44360">MSRTTPMPARTRRHRGVLAPVLGLVVLGICGLVVVGIVGSEVGSTGVVVGALCALLPVGPVVATFLWIDRWEPEPPRMLLVAFFWGAGFAALSALLLNSSAMYAADQLLGGGTADLVGAAIVAPVVEEGLKGLFLVGLLMFRRREFDGIVDGIVYAGLVAAGFAFTENILYLGRAFAEDAVIGQSGGVLAVLLARGVVSPFAHPLFTAMTGIGAGIAATSRSPVVRVLAVVAGYLGAVVLHALWNGAAILGGGLAFVGFYGFFMVPLFLAMITLVLWQRRREQRIVAEELPGFAQAGWIAPSELSLLASLAGRRGWRAAVRQRSGRAAAAAVADYQAAVTELAFLRRRISRGAVGSDARQRHDEMLAELYRARARAIGMPGALAAAWRRQQPPPGWAPPPGYGQGYGPPPGYGPSGGGHGRPRAG</sequence>
<reference evidence="4" key="1">
    <citation type="journal article" date="2019" name="Int. J. Syst. Evol. Microbiol.">
        <title>The Global Catalogue of Microorganisms (GCM) 10K type strain sequencing project: providing services to taxonomists for standard genome sequencing and annotation.</title>
        <authorList>
            <consortium name="The Broad Institute Genomics Platform"/>
            <consortium name="The Broad Institute Genome Sequencing Center for Infectious Disease"/>
            <person name="Wu L."/>
            <person name="Ma J."/>
        </authorList>
    </citation>
    <scope>NUCLEOTIDE SEQUENCE [LARGE SCALE GENOMIC DNA]</scope>
    <source>
        <strain evidence="4">CCM 8391</strain>
    </source>
</reference>
<evidence type="ECO:0000256" key="1">
    <source>
        <dbReference type="SAM" id="MobiDB-lite"/>
    </source>
</evidence>
<protein>
    <submittedName>
        <fullName evidence="3">PrsW family intramembrane metalloprotease</fullName>
    </submittedName>
</protein>
<dbReference type="EMBL" id="JBHSQW010000011">
    <property type="protein sequence ID" value="MFC5993720.1"/>
    <property type="molecule type" value="Genomic_DNA"/>
</dbReference>
<dbReference type="Proteomes" id="UP001596302">
    <property type="component" value="Unassembled WGS sequence"/>
</dbReference>
<keyword evidence="2" id="KW-1133">Transmembrane helix</keyword>
<feature type="transmembrane region" description="Helical" evidence="2">
    <location>
        <begin position="80"/>
        <end position="104"/>
    </location>
</feature>
<keyword evidence="2" id="KW-0812">Transmembrane</keyword>
<keyword evidence="3" id="KW-0482">Metalloprotease</keyword>
<evidence type="ECO:0000313" key="4">
    <source>
        <dbReference type="Proteomes" id="UP001596302"/>
    </source>
</evidence>
<feature type="compositionally biased region" description="Pro residues" evidence="1">
    <location>
        <begin position="391"/>
        <end position="412"/>
    </location>
</feature>
<feature type="transmembrane region" description="Helical" evidence="2">
    <location>
        <begin position="153"/>
        <end position="172"/>
    </location>
</feature>
<keyword evidence="2" id="KW-0472">Membrane</keyword>
<organism evidence="3 4">
    <name type="scientific">Pseudonocardia hispaniensis</name>
    <dbReference type="NCBI Taxonomy" id="904933"/>
    <lineage>
        <taxon>Bacteria</taxon>
        <taxon>Bacillati</taxon>
        <taxon>Actinomycetota</taxon>
        <taxon>Actinomycetes</taxon>
        <taxon>Pseudonocardiales</taxon>
        <taxon>Pseudonocardiaceae</taxon>
        <taxon>Pseudonocardia</taxon>
    </lineage>
</organism>
<evidence type="ECO:0000256" key="2">
    <source>
        <dbReference type="SAM" id="Phobius"/>
    </source>
</evidence>
<feature type="transmembrane region" description="Helical" evidence="2">
    <location>
        <begin position="224"/>
        <end position="244"/>
    </location>
</feature>
<proteinExistence type="predicted"/>
<dbReference type="RefSeq" id="WP_379583594.1">
    <property type="nucleotide sequence ID" value="NZ_JBHSQW010000011.1"/>
</dbReference>
<dbReference type="GO" id="GO:0008237">
    <property type="term" value="F:metallopeptidase activity"/>
    <property type="evidence" value="ECO:0007669"/>
    <property type="project" value="UniProtKB-KW"/>
</dbReference>
<feature type="transmembrane region" description="Helical" evidence="2">
    <location>
        <begin position="46"/>
        <end position="68"/>
    </location>
</feature>
<keyword evidence="3" id="KW-0378">Hydrolase</keyword>
<feature type="transmembrane region" description="Helical" evidence="2">
    <location>
        <begin position="21"/>
        <end position="40"/>
    </location>
</feature>
<keyword evidence="4" id="KW-1185">Reference proteome</keyword>
<feature type="transmembrane region" description="Helical" evidence="2">
    <location>
        <begin position="256"/>
        <end position="277"/>
    </location>
</feature>